<accession>A0ABV7R5I1</accession>
<sequence>MRLLALPVLFLAACGVDGGGKATAGTAVALICPQSPAPATAQLCGALETALRQRGYALDQSGQTAPLRLILDAESPRATVLNARLTVERDGTRTPGEDMQLMVVDRDTIPDRQIDDFARTLLLRAGLPAPTHNP</sequence>
<dbReference type="EMBL" id="JBHRXJ010000006">
    <property type="protein sequence ID" value="MFC3528599.1"/>
    <property type="molecule type" value="Genomic_DNA"/>
</dbReference>
<name>A0ABV7R5I1_9RHOB</name>
<evidence type="ECO:0000313" key="1">
    <source>
        <dbReference type="EMBL" id="MFC3528599.1"/>
    </source>
</evidence>
<dbReference type="RefSeq" id="WP_374423926.1">
    <property type="nucleotide sequence ID" value="NZ_JBHRXJ010000006.1"/>
</dbReference>
<gene>
    <name evidence="1" type="ORF">ACFOMH_10465</name>
</gene>
<evidence type="ECO:0000313" key="2">
    <source>
        <dbReference type="Proteomes" id="UP001595721"/>
    </source>
</evidence>
<keyword evidence="2" id="KW-1185">Reference proteome</keyword>
<proteinExistence type="predicted"/>
<reference evidence="2" key="1">
    <citation type="journal article" date="2019" name="Int. J. Syst. Evol. Microbiol.">
        <title>The Global Catalogue of Microorganisms (GCM) 10K type strain sequencing project: providing services to taxonomists for standard genome sequencing and annotation.</title>
        <authorList>
            <consortium name="The Broad Institute Genomics Platform"/>
            <consortium name="The Broad Institute Genome Sequencing Center for Infectious Disease"/>
            <person name="Wu L."/>
            <person name="Ma J."/>
        </authorList>
    </citation>
    <scope>NUCLEOTIDE SEQUENCE [LARGE SCALE GENOMIC DNA]</scope>
    <source>
        <strain evidence="2">KCTC 42899</strain>
    </source>
</reference>
<organism evidence="1 2">
    <name type="scientific">Paracoccus mangrovi</name>
    <dbReference type="NCBI Taxonomy" id="1715645"/>
    <lineage>
        <taxon>Bacteria</taxon>
        <taxon>Pseudomonadati</taxon>
        <taxon>Pseudomonadota</taxon>
        <taxon>Alphaproteobacteria</taxon>
        <taxon>Rhodobacterales</taxon>
        <taxon>Paracoccaceae</taxon>
        <taxon>Paracoccus</taxon>
    </lineage>
</organism>
<evidence type="ECO:0008006" key="3">
    <source>
        <dbReference type="Google" id="ProtNLM"/>
    </source>
</evidence>
<dbReference type="Proteomes" id="UP001595721">
    <property type="component" value="Unassembled WGS sequence"/>
</dbReference>
<comment type="caution">
    <text evidence="1">The sequence shown here is derived from an EMBL/GenBank/DDBJ whole genome shotgun (WGS) entry which is preliminary data.</text>
</comment>
<protein>
    <recommendedName>
        <fullName evidence="3">Lipoprotein</fullName>
    </recommendedName>
</protein>